<keyword evidence="10" id="KW-1185">Reference proteome</keyword>
<dbReference type="InterPro" id="IPR042101">
    <property type="entry name" value="SRP54_N_sf"/>
</dbReference>
<accession>A0A1Y2I585</accession>
<dbReference type="EMBL" id="MCFL01000001">
    <property type="protein sequence ID" value="ORZ41211.1"/>
    <property type="molecule type" value="Genomic_DNA"/>
</dbReference>
<dbReference type="InterPro" id="IPR000897">
    <property type="entry name" value="SRP54_GTPase_dom"/>
</dbReference>
<organism evidence="9 10">
    <name type="scientific">Catenaria anguillulae PL171</name>
    <dbReference type="NCBI Taxonomy" id="765915"/>
    <lineage>
        <taxon>Eukaryota</taxon>
        <taxon>Fungi</taxon>
        <taxon>Fungi incertae sedis</taxon>
        <taxon>Blastocladiomycota</taxon>
        <taxon>Blastocladiomycetes</taxon>
        <taxon>Blastocladiales</taxon>
        <taxon>Catenariaceae</taxon>
        <taxon>Catenaria</taxon>
    </lineage>
</organism>
<dbReference type="InterPro" id="IPR003593">
    <property type="entry name" value="AAA+_ATPase"/>
</dbReference>
<dbReference type="Gene3D" id="1.20.120.140">
    <property type="entry name" value="Signal recognition particle SRP54, nucleotide-binding domain"/>
    <property type="match status" value="1"/>
</dbReference>
<keyword evidence="4" id="KW-0256">Endoplasmic reticulum</keyword>
<dbReference type="Proteomes" id="UP000193411">
    <property type="component" value="Unassembled WGS sequence"/>
</dbReference>
<comment type="similarity">
    <text evidence="2">Belongs to the GTP-binding SRP family.</text>
</comment>
<gene>
    <name evidence="9" type="ORF">BCR44DRAFT_116894</name>
</gene>
<dbReference type="GO" id="GO:0006614">
    <property type="term" value="P:SRP-dependent cotranslational protein targeting to membrane"/>
    <property type="evidence" value="ECO:0007669"/>
    <property type="project" value="InterPro"/>
</dbReference>
<dbReference type="SUPFAM" id="SSF52540">
    <property type="entry name" value="P-loop containing nucleoside triphosphate hydrolases"/>
    <property type="match status" value="1"/>
</dbReference>
<evidence type="ECO:0000259" key="8">
    <source>
        <dbReference type="PROSITE" id="PS00300"/>
    </source>
</evidence>
<evidence type="ECO:0000256" key="7">
    <source>
        <dbReference type="ARBA" id="ARBA00023170"/>
    </source>
</evidence>
<evidence type="ECO:0000256" key="1">
    <source>
        <dbReference type="ARBA" id="ARBA00004397"/>
    </source>
</evidence>
<dbReference type="SUPFAM" id="SSF47364">
    <property type="entry name" value="Domain of the SRP/SRP receptor G-proteins"/>
    <property type="match status" value="1"/>
</dbReference>
<dbReference type="GO" id="GO:0005789">
    <property type="term" value="C:endoplasmic reticulum membrane"/>
    <property type="evidence" value="ECO:0007669"/>
    <property type="project" value="UniProtKB-SubCell"/>
</dbReference>
<comment type="subcellular location">
    <subcellularLocation>
        <location evidence="1">Endoplasmic reticulum membrane</location>
        <topology evidence="1">Peripheral membrane protein</topology>
        <orientation evidence="1">Cytoplasmic side</orientation>
    </subcellularLocation>
</comment>
<dbReference type="InterPro" id="IPR027417">
    <property type="entry name" value="P-loop_NTPase"/>
</dbReference>
<evidence type="ECO:0000256" key="5">
    <source>
        <dbReference type="ARBA" id="ARBA00023134"/>
    </source>
</evidence>
<dbReference type="SMART" id="SM00382">
    <property type="entry name" value="AAA"/>
    <property type="match status" value="1"/>
</dbReference>
<dbReference type="GO" id="GO:0005525">
    <property type="term" value="F:GTP binding"/>
    <property type="evidence" value="ECO:0007669"/>
    <property type="project" value="UniProtKB-KW"/>
</dbReference>
<dbReference type="STRING" id="765915.A0A1Y2I585"/>
<dbReference type="SMART" id="SM00962">
    <property type="entry name" value="SRP54"/>
    <property type="match status" value="1"/>
</dbReference>
<dbReference type="Pfam" id="PF00448">
    <property type="entry name" value="SRP54"/>
    <property type="match status" value="1"/>
</dbReference>
<protein>
    <submittedName>
        <fullName evidence="9">SRP54-type protein</fullName>
    </submittedName>
</protein>
<proteinExistence type="inferred from homology"/>
<evidence type="ECO:0000313" key="10">
    <source>
        <dbReference type="Proteomes" id="UP000193411"/>
    </source>
</evidence>
<dbReference type="InterPro" id="IPR036225">
    <property type="entry name" value="SRP/SRP_N"/>
</dbReference>
<keyword evidence="5" id="KW-0342">GTP-binding</keyword>
<dbReference type="GO" id="GO:0003924">
    <property type="term" value="F:GTPase activity"/>
    <property type="evidence" value="ECO:0007669"/>
    <property type="project" value="TreeGrafter"/>
</dbReference>
<dbReference type="PANTHER" id="PTHR43134">
    <property type="entry name" value="SIGNAL RECOGNITION PARTICLE RECEPTOR SUBUNIT ALPHA"/>
    <property type="match status" value="1"/>
</dbReference>
<dbReference type="InterPro" id="IPR013822">
    <property type="entry name" value="Signal_recog_particl_SRP54_hlx"/>
</dbReference>
<keyword evidence="6" id="KW-0472">Membrane</keyword>
<dbReference type="OrthoDB" id="1727884at2759"/>
<dbReference type="Gene3D" id="3.40.50.300">
    <property type="entry name" value="P-loop containing nucleotide triphosphate hydrolases"/>
    <property type="match status" value="1"/>
</dbReference>
<dbReference type="Pfam" id="PF02881">
    <property type="entry name" value="SRP54_N"/>
    <property type="match status" value="1"/>
</dbReference>
<dbReference type="CDD" id="cd17876">
    <property type="entry name" value="SRalpha_C"/>
    <property type="match status" value="1"/>
</dbReference>
<evidence type="ECO:0000256" key="6">
    <source>
        <dbReference type="ARBA" id="ARBA00023136"/>
    </source>
</evidence>
<dbReference type="GO" id="GO:0005047">
    <property type="term" value="F:signal recognition particle binding"/>
    <property type="evidence" value="ECO:0007669"/>
    <property type="project" value="TreeGrafter"/>
</dbReference>
<dbReference type="AlphaFoldDB" id="A0A1Y2I585"/>
<dbReference type="FunFam" id="3.40.50.300:FF:000188">
    <property type="entry name" value="signal recognition particle receptor subunit alpha"/>
    <property type="match status" value="1"/>
</dbReference>
<keyword evidence="7" id="KW-0675">Receptor</keyword>
<name>A0A1Y2I585_9FUNG</name>
<comment type="caution">
    <text evidence="9">The sequence shown here is derived from an EMBL/GenBank/DDBJ whole genome shotgun (WGS) entry which is preliminary data.</text>
</comment>
<dbReference type="PANTHER" id="PTHR43134:SF1">
    <property type="entry name" value="SIGNAL RECOGNITION PARTICLE RECEPTOR SUBUNIT ALPHA"/>
    <property type="match status" value="1"/>
</dbReference>
<feature type="domain" description="SRP54-type proteins GTP-binding" evidence="8">
    <location>
        <begin position="332"/>
        <end position="345"/>
    </location>
</feature>
<evidence type="ECO:0000313" key="9">
    <source>
        <dbReference type="EMBL" id="ORZ41211.1"/>
    </source>
</evidence>
<evidence type="ECO:0000256" key="2">
    <source>
        <dbReference type="ARBA" id="ARBA00008531"/>
    </source>
</evidence>
<sequence>MGQVRNGQYTPLDLASAAASSSALTSKLANSTDDPSTTAAPSFLSSMRSLFSGTRTLTESDLEPVIAKMESHLITKNVAAHVARDLVAGVASSLVGQKIGWSRVGPIVRQAMEDRLHRVLLPSASTDLLRDIRDAPRKPYVAVFCGVNGVGKSTNLAKITFWLLRNGLKVMIAACDTFRSGAVEQLRTHVRNLRILVDELAGEEGTATIELFERGYGKDAAGIAKEAIASAKQRGFDIVLVDTAGRMQDNEPLMRSLAKLMAINQPDKVIFVGEALVGNESVDQLTKFNAAIRDFSSQANPRDIDAMILTKFDVIADKVGAAISMTYITKKPILFVGTGQTYTDLKRINVSAVVDALLSE</sequence>
<reference evidence="9 10" key="1">
    <citation type="submission" date="2016-07" db="EMBL/GenBank/DDBJ databases">
        <title>Pervasive Adenine N6-methylation of Active Genes in Fungi.</title>
        <authorList>
            <consortium name="DOE Joint Genome Institute"/>
            <person name="Mondo S.J."/>
            <person name="Dannebaum R.O."/>
            <person name="Kuo R.C."/>
            <person name="Labutti K."/>
            <person name="Haridas S."/>
            <person name="Kuo A."/>
            <person name="Salamov A."/>
            <person name="Ahrendt S.R."/>
            <person name="Lipzen A."/>
            <person name="Sullivan W."/>
            <person name="Andreopoulos W.B."/>
            <person name="Clum A."/>
            <person name="Lindquist E."/>
            <person name="Daum C."/>
            <person name="Ramamoorthy G.K."/>
            <person name="Gryganskyi A."/>
            <person name="Culley D."/>
            <person name="Magnuson J.K."/>
            <person name="James T.Y."/>
            <person name="O'Malley M.A."/>
            <person name="Stajich J.E."/>
            <person name="Spatafora J.W."/>
            <person name="Visel A."/>
            <person name="Grigoriev I.V."/>
        </authorList>
    </citation>
    <scope>NUCLEOTIDE SEQUENCE [LARGE SCALE GENOMIC DNA]</scope>
    <source>
        <strain evidence="9 10">PL171</strain>
    </source>
</reference>
<keyword evidence="3" id="KW-0547">Nucleotide-binding</keyword>
<dbReference type="PROSITE" id="PS00300">
    <property type="entry name" value="SRP54"/>
    <property type="match status" value="1"/>
</dbReference>
<evidence type="ECO:0000256" key="3">
    <source>
        <dbReference type="ARBA" id="ARBA00022741"/>
    </source>
</evidence>
<evidence type="ECO:0000256" key="4">
    <source>
        <dbReference type="ARBA" id="ARBA00022824"/>
    </source>
</evidence>